<dbReference type="PROSITE" id="PS51104">
    <property type="entry name" value="PTS_EIIC_TYPE_2"/>
    <property type="match status" value="1"/>
</dbReference>
<dbReference type="Gene3D" id="3.40.930.10">
    <property type="entry name" value="Mannitol-specific EII, Chain A"/>
    <property type="match status" value="1"/>
</dbReference>
<dbReference type="GO" id="GO:0009401">
    <property type="term" value="P:phosphoenolpyruvate-dependent sugar phosphotransferase system"/>
    <property type="evidence" value="ECO:0007669"/>
    <property type="project" value="UniProtKB-KW"/>
</dbReference>
<evidence type="ECO:0000259" key="28">
    <source>
        <dbReference type="PROSITE" id="PS51104"/>
    </source>
</evidence>
<evidence type="ECO:0000259" key="27">
    <source>
        <dbReference type="PROSITE" id="PS51099"/>
    </source>
</evidence>
<dbReference type="Pfam" id="PF02302">
    <property type="entry name" value="PTS_IIB"/>
    <property type="match status" value="1"/>
</dbReference>
<reference evidence="30" key="1">
    <citation type="submission" date="2016-10" db="EMBL/GenBank/DDBJ databases">
        <authorList>
            <person name="Varghese N."/>
            <person name="Submissions S."/>
        </authorList>
    </citation>
    <scope>NUCLEOTIDE SEQUENCE [LARGE SCALE GENOMIC DNA]</scope>
    <source>
        <strain evidence="30">VPI 5359</strain>
    </source>
</reference>
<evidence type="ECO:0000256" key="15">
    <source>
        <dbReference type="ARBA" id="ARBA00022683"/>
    </source>
</evidence>
<dbReference type="InterPro" id="IPR016152">
    <property type="entry name" value="PTrfase/Anion_transptr"/>
</dbReference>
<keyword evidence="11" id="KW-0997">Cell inner membrane</keyword>
<gene>
    <name evidence="29" type="ORF">SAMN04488579_11258</name>
</gene>
<dbReference type="Gene3D" id="3.40.50.2300">
    <property type="match status" value="1"/>
</dbReference>
<protein>
    <recommendedName>
        <fullName evidence="6">Mannitol-specific phosphotransferase enzyme IIA component</fullName>
        <ecNumber evidence="5">2.7.1.197</ecNumber>
    </recommendedName>
    <alternativeName>
        <fullName evidence="22">EIIA</fullName>
    </alternativeName>
    <alternativeName>
        <fullName evidence="24">EIICB-Mtl</fullName>
    </alternativeName>
    <alternativeName>
        <fullName evidence="21">EIICBA-Mtl</fullName>
    </alternativeName>
    <alternativeName>
        <fullName evidence="23">EIII</fullName>
    </alternativeName>
    <alternativeName>
        <fullName evidence="20">PTS system mannitol-specific EIIA component</fullName>
    </alternativeName>
    <alternativeName>
        <fullName evidence="8">PTS system mannitol-specific EIICB component</fullName>
    </alternativeName>
    <alternativeName>
        <fullName evidence="7">PTS system mannitol-specific EIICBA component</fullName>
    </alternativeName>
</protein>
<evidence type="ECO:0000256" key="12">
    <source>
        <dbReference type="ARBA" id="ARBA00022553"/>
    </source>
</evidence>
<keyword evidence="18 25" id="KW-1133">Transmembrane helix</keyword>
<feature type="transmembrane region" description="Helical" evidence="25">
    <location>
        <begin position="12"/>
        <end position="34"/>
    </location>
</feature>
<evidence type="ECO:0000256" key="3">
    <source>
        <dbReference type="ARBA" id="ARBA00004429"/>
    </source>
</evidence>
<evidence type="ECO:0000256" key="18">
    <source>
        <dbReference type="ARBA" id="ARBA00022989"/>
    </source>
</evidence>
<dbReference type="STRING" id="1528.SAMN04488579_11258"/>
<dbReference type="InterPro" id="IPR036095">
    <property type="entry name" value="PTS_EIIB-like_sf"/>
</dbReference>
<evidence type="ECO:0000256" key="10">
    <source>
        <dbReference type="ARBA" id="ARBA00022475"/>
    </source>
</evidence>
<feature type="domain" description="PTS EIIC type-2" evidence="28">
    <location>
        <begin position="8"/>
        <end position="340"/>
    </location>
</feature>
<feature type="transmembrane region" description="Helical" evidence="25">
    <location>
        <begin position="264"/>
        <end position="288"/>
    </location>
</feature>
<evidence type="ECO:0000256" key="4">
    <source>
        <dbReference type="ARBA" id="ARBA00011738"/>
    </source>
</evidence>
<evidence type="ECO:0000256" key="6">
    <source>
        <dbReference type="ARBA" id="ARBA00014783"/>
    </source>
</evidence>
<evidence type="ECO:0000256" key="13">
    <source>
        <dbReference type="ARBA" id="ARBA00022597"/>
    </source>
</evidence>
<evidence type="ECO:0000256" key="25">
    <source>
        <dbReference type="SAM" id="Phobius"/>
    </source>
</evidence>
<dbReference type="InterPro" id="IPR050893">
    <property type="entry name" value="Sugar_PTS"/>
</dbReference>
<dbReference type="GO" id="GO:0005886">
    <property type="term" value="C:plasma membrane"/>
    <property type="evidence" value="ECO:0007669"/>
    <property type="project" value="UniProtKB-SubCell"/>
</dbReference>
<dbReference type="SUPFAM" id="SSF52794">
    <property type="entry name" value="PTS system IIB component-like"/>
    <property type="match status" value="1"/>
</dbReference>
<dbReference type="InterPro" id="IPR002178">
    <property type="entry name" value="PTS_EIIA_type-2_dom"/>
</dbReference>
<name>A0A1H3G255_EUBBA</name>
<dbReference type="Proteomes" id="UP000199652">
    <property type="component" value="Unassembled WGS sequence"/>
</dbReference>
<dbReference type="EMBL" id="FNOU01000012">
    <property type="protein sequence ID" value="SDX97195.1"/>
    <property type="molecule type" value="Genomic_DNA"/>
</dbReference>
<dbReference type="PANTHER" id="PTHR30181">
    <property type="entry name" value="MANNITOL PERMEASE IIC COMPONENT"/>
    <property type="match status" value="1"/>
</dbReference>
<evidence type="ECO:0000256" key="21">
    <source>
        <dbReference type="ARBA" id="ARBA00030684"/>
    </source>
</evidence>
<evidence type="ECO:0000256" key="16">
    <source>
        <dbReference type="ARBA" id="ARBA00022692"/>
    </source>
</evidence>
<feature type="transmembrane region" description="Helical" evidence="25">
    <location>
        <begin position="75"/>
        <end position="99"/>
    </location>
</feature>
<comment type="function">
    <text evidence="2">The phosphoenolpyruvate-dependent sugar phosphotransferase system (sugar PTS), a major carbohydrate active transport system, catalyzes the phosphorylation of incoming sugar substrates concomitantly with their translocation across the cell membrane. The enzyme II CmtAB PTS system is involved in D-mannitol transport.</text>
</comment>
<keyword evidence="14" id="KW-0808">Transferase</keyword>
<keyword evidence="16 25" id="KW-0812">Transmembrane</keyword>
<evidence type="ECO:0000256" key="7">
    <source>
        <dbReference type="ARBA" id="ARBA00015039"/>
    </source>
</evidence>
<dbReference type="SUPFAM" id="SSF55804">
    <property type="entry name" value="Phoshotransferase/anion transport protein"/>
    <property type="match status" value="1"/>
</dbReference>
<evidence type="ECO:0000256" key="24">
    <source>
        <dbReference type="ARBA" id="ARBA00033349"/>
    </source>
</evidence>
<feature type="domain" description="PTS EIIA type-2" evidence="26">
    <location>
        <begin position="486"/>
        <end position="624"/>
    </location>
</feature>
<keyword evidence="9" id="KW-0813">Transport</keyword>
<dbReference type="OrthoDB" id="9814222at2"/>
<evidence type="ECO:0000259" key="26">
    <source>
        <dbReference type="PROSITE" id="PS51094"/>
    </source>
</evidence>
<evidence type="ECO:0000313" key="29">
    <source>
        <dbReference type="EMBL" id="SDX97195.1"/>
    </source>
</evidence>
<accession>A0A1H3G255</accession>
<dbReference type="GO" id="GO:0090563">
    <property type="term" value="F:protein-phosphocysteine-sugar phosphotransferase activity"/>
    <property type="evidence" value="ECO:0007669"/>
    <property type="project" value="TreeGrafter"/>
</dbReference>
<evidence type="ECO:0000256" key="23">
    <source>
        <dbReference type="ARBA" id="ARBA00030962"/>
    </source>
</evidence>
<evidence type="ECO:0000256" key="11">
    <source>
        <dbReference type="ARBA" id="ARBA00022519"/>
    </source>
</evidence>
<evidence type="ECO:0000256" key="9">
    <source>
        <dbReference type="ARBA" id="ARBA00022448"/>
    </source>
</evidence>
<evidence type="ECO:0000256" key="20">
    <source>
        <dbReference type="ARBA" id="ARBA00029908"/>
    </source>
</evidence>
<dbReference type="PROSITE" id="PS51094">
    <property type="entry name" value="PTS_EIIA_TYPE_2"/>
    <property type="match status" value="1"/>
</dbReference>
<dbReference type="InterPro" id="IPR029503">
    <property type="entry name" value="PTS_EIIB_mannitol"/>
</dbReference>
<evidence type="ECO:0000256" key="8">
    <source>
        <dbReference type="ARBA" id="ARBA00021825"/>
    </source>
</evidence>
<keyword evidence="12" id="KW-0597">Phosphoprotein</keyword>
<dbReference type="PANTHER" id="PTHR30181:SF2">
    <property type="entry name" value="PTS SYSTEM MANNITOL-SPECIFIC EIICBA COMPONENT"/>
    <property type="match status" value="1"/>
</dbReference>
<comment type="catalytic activity">
    <reaction evidence="1">
        <text>D-mannitol(out) + N(pros)-phospho-L-histidyl-[protein] = D-mannitol 1-phosphate(in) + L-histidyl-[protein]</text>
        <dbReference type="Rhea" id="RHEA:33363"/>
        <dbReference type="Rhea" id="RHEA-COMP:9745"/>
        <dbReference type="Rhea" id="RHEA-COMP:9746"/>
        <dbReference type="ChEBI" id="CHEBI:16899"/>
        <dbReference type="ChEBI" id="CHEBI:29979"/>
        <dbReference type="ChEBI" id="CHEBI:61381"/>
        <dbReference type="ChEBI" id="CHEBI:64837"/>
        <dbReference type="EC" id="2.7.1.197"/>
    </reaction>
</comment>
<dbReference type="CDD" id="cd00211">
    <property type="entry name" value="PTS_IIA_fru"/>
    <property type="match status" value="1"/>
</dbReference>
<dbReference type="RefSeq" id="WP_090245412.1">
    <property type="nucleotide sequence ID" value="NZ_FNOU01000012.1"/>
</dbReference>
<keyword evidence="19 25" id="KW-0472">Membrane</keyword>
<evidence type="ECO:0000256" key="14">
    <source>
        <dbReference type="ARBA" id="ARBA00022679"/>
    </source>
</evidence>
<evidence type="ECO:0000256" key="2">
    <source>
        <dbReference type="ARBA" id="ARBA00002434"/>
    </source>
</evidence>
<evidence type="ECO:0000256" key="5">
    <source>
        <dbReference type="ARBA" id="ARBA00011909"/>
    </source>
</evidence>
<keyword evidence="17" id="KW-0418">Kinase</keyword>
<dbReference type="Pfam" id="PF00359">
    <property type="entry name" value="PTS_EIIA_2"/>
    <property type="match status" value="1"/>
</dbReference>
<evidence type="ECO:0000256" key="19">
    <source>
        <dbReference type="ARBA" id="ARBA00023136"/>
    </source>
</evidence>
<evidence type="ECO:0000256" key="1">
    <source>
        <dbReference type="ARBA" id="ARBA00001655"/>
    </source>
</evidence>
<proteinExistence type="predicted"/>
<evidence type="ECO:0000256" key="22">
    <source>
        <dbReference type="ARBA" id="ARBA00030956"/>
    </source>
</evidence>
<dbReference type="GO" id="GO:0016301">
    <property type="term" value="F:kinase activity"/>
    <property type="evidence" value="ECO:0007669"/>
    <property type="project" value="UniProtKB-KW"/>
</dbReference>
<keyword evidence="30" id="KW-1185">Reference proteome</keyword>
<feature type="domain" description="PTS EIIB type-2" evidence="27">
    <location>
        <begin position="369"/>
        <end position="461"/>
    </location>
</feature>
<comment type="subcellular location">
    <subcellularLocation>
        <location evidence="3">Cell inner membrane</location>
        <topology evidence="3">Multi-pass membrane protein</topology>
    </subcellularLocation>
</comment>
<dbReference type="InterPro" id="IPR013011">
    <property type="entry name" value="PTS_EIIB_2"/>
</dbReference>
<feature type="transmembrane region" description="Helical" evidence="25">
    <location>
        <begin position="308"/>
        <end position="331"/>
    </location>
</feature>
<keyword evidence="15" id="KW-0598">Phosphotransferase system</keyword>
<dbReference type="CDD" id="cd05567">
    <property type="entry name" value="PTS_IIB_mannitol"/>
    <property type="match status" value="1"/>
</dbReference>
<evidence type="ECO:0000256" key="17">
    <source>
        <dbReference type="ARBA" id="ARBA00022777"/>
    </source>
</evidence>
<dbReference type="InterPro" id="IPR003352">
    <property type="entry name" value="PTS_EIIC"/>
</dbReference>
<dbReference type="PROSITE" id="PS51099">
    <property type="entry name" value="PTS_EIIB_TYPE_2"/>
    <property type="match status" value="1"/>
</dbReference>
<comment type="subunit">
    <text evidence="4">Homodimer.</text>
</comment>
<dbReference type="NCBIfam" id="NF011663">
    <property type="entry name" value="PRK15083.1"/>
    <property type="match status" value="1"/>
</dbReference>
<feature type="transmembrane region" description="Helical" evidence="25">
    <location>
        <begin position="125"/>
        <end position="146"/>
    </location>
</feature>
<dbReference type="GO" id="GO:0022872">
    <property type="term" value="F:protein-N(PI)-phosphohistidine-mannitol phosphotransferase system transmembrane transporter activity"/>
    <property type="evidence" value="ECO:0007669"/>
    <property type="project" value="InterPro"/>
</dbReference>
<dbReference type="InterPro" id="IPR004718">
    <property type="entry name" value="PTS_IIC_mtl"/>
</dbReference>
<dbReference type="InterPro" id="IPR003501">
    <property type="entry name" value="PTS_EIIB_2/3"/>
</dbReference>
<dbReference type="Pfam" id="PF02378">
    <property type="entry name" value="PTS_EIIC"/>
    <property type="match status" value="1"/>
</dbReference>
<dbReference type="PROSITE" id="PS00372">
    <property type="entry name" value="PTS_EIIA_TYPE_2_HIS"/>
    <property type="match status" value="1"/>
</dbReference>
<dbReference type="NCBIfam" id="TIGR00851">
    <property type="entry name" value="mtlA"/>
    <property type="match status" value="1"/>
</dbReference>
<keyword evidence="13" id="KW-0762">Sugar transport</keyword>
<dbReference type="InterPro" id="IPR013014">
    <property type="entry name" value="PTS_EIIC_2"/>
</dbReference>
<dbReference type="AlphaFoldDB" id="A0A1H3G255"/>
<evidence type="ECO:0000313" key="30">
    <source>
        <dbReference type="Proteomes" id="UP000199652"/>
    </source>
</evidence>
<dbReference type="EC" id="2.7.1.197" evidence="5"/>
<organism evidence="29 30">
    <name type="scientific">Eubacterium barkeri</name>
    <name type="common">Clostridium barkeri</name>
    <dbReference type="NCBI Taxonomy" id="1528"/>
    <lineage>
        <taxon>Bacteria</taxon>
        <taxon>Bacillati</taxon>
        <taxon>Bacillota</taxon>
        <taxon>Clostridia</taxon>
        <taxon>Eubacteriales</taxon>
        <taxon>Eubacteriaceae</taxon>
        <taxon>Eubacterium</taxon>
    </lineage>
</organism>
<keyword evidence="10" id="KW-1003">Cell membrane</keyword>
<sequence length="624" mass="64951">MKEKVQSFGRFLSAMVMPNIGAFIAWGLIAALFIETGWLPNAQLAKLVGPMSQYLLPLLIAYTGGKVVNGTRGGVIGAIATMGVIVATDVPMFLGAMIMGPLSGWVIKKFDTFVDGRIKAGFEMLVNNFSIGIIGGALAIFAYYIFAPAMTAATGAMAISVGFFVEHNILPLASVFIEPAKVLFLNNAINHGILTPLGLQQVEEVGKSIFFLMESNPGPGLGILLAYCLAGKGSAKDTAPGAIVIHFFGGIHEIYFPYVLMNPVLILATIAGGAAGVFTFSLLGAGLVGPASPGSIIAILAMVPKTGGYLGVLTGVAVATAVSFAVALPLLKIFGKDEDLADAIAKKDAMKTSAKSEDVAVTGDATAIRHIVFACDAGMGSSAMGATILAKKLAACGRKDITLEHASVSDIPSQAQIVVTHRDLQERAAHSAPQAQLILITNFMNAPEYDELAASLSGGAPEALPKNKKALAEADTPKASSSNSSEILSLGNIRTNCAPANKEAVIHTAGQMLVDSGCVDAEYIPAMIEREDSFATNIGNGLAIPHGVQAAKEKIKRTGLSVQVFPEGILWNGEPVKIVIGIAAVGNDHLDVLANIATKLSTQEAVDSLVKKTPEEIQAFLTQK</sequence>